<proteinExistence type="predicted"/>
<protein>
    <submittedName>
        <fullName evidence="2">Putative NADH-flavin reductase</fullName>
    </submittedName>
</protein>
<dbReference type="InterPro" id="IPR036291">
    <property type="entry name" value="NAD(P)-bd_dom_sf"/>
</dbReference>
<dbReference type="InterPro" id="IPR051606">
    <property type="entry name" value="Polyketide_Oxido-like"/>
</dbReference>
<dbReference type="Pfam" id="PF13460">
    <property type="entry name" value="NAD_binding_10"/>
    <property type="match status" value="1"/>
</dbReference>
<dbReference type="RefSeq" id="WP_093046060.1">
    <property type="nucleotide sequence ID" value="NZ_FNQR01000016.1"/>
</dbReference>
<dbReference type="PANTHER" id="PTHR43355">
    <property type="entry name" value="FLAVIN REDUCTASE (NADPH)"/>
    <property type="match status" value="1"/>
</dbReference>
<dbReference type="GO" id="GO:0016646">
    <property type="term" value="F:oxidoreductase activity, acting on the CH-NH group of donors, NAD or NADP as acceptor"/>
    <property type="evidence" value="ECO:0007669"/>
    <property type="project" value="TreeGrafter"/>
</dbReference>
<organism evidence="2 3">
    <name type="scientific">Thalassobacillus cyri</name>
    <dbReference type="NCBI Taxonomy" id="571932"/>
    <lineage>
        <taxon>Bacteria</taxon>
        <taxon>Bacillati</taxon>
        <taxon>Bacillota</taxon>
        <taxon>Bacilli</taxon>
        <taxon>Bacillales</taxon>
        <taxon>Bacillaceae</taxon>
        <taxon>Thalassobacillus</taxon>
    </lineage>
</organism>
<gene>
    <name evidence="2" type="ORF">SAMN05421743_11622</name>
</gene>
<evidence type="ECO:0000313" key="2">
    <source>
        <dbReference type="EMBL" id="SEB09024.1"/>
    </source>
</evidence>
<evidence type="ECO:0000313" key="3">
    <source>
        <dbReference type="Proteomes" id="UP000198584"/>
    </source>
</evidence>
<dbReference type="SUPFAM" id="SSF51735">
    <property type="entry name" value="NAD(P)-binding Rossmann-fold domains"/>
    <property type="match status" value="1"/>
</dbReference>
<accession>A0A1H4GHH9</accession>
<feature type="domain" description="NAD(P)-binding" evidence="1">
    <location>
        <begin position="7"/>
        <end position="192"/>
    </location>
</feature>
<dbReference type="OrthoDB" id="9785372at2"/>
<dbReference type="Proteomes" id="UP000198584">
    <property type="component" value="Unassembled WGS sequence"/>
</dbReference>
<dbReference type="EMBL" id="FNQR01000016">
    <property type="protein sequence ID" value="SEB09024.1"/>
    <property type="molecule type" value="Genomic_DNA"/>
</dbReference>
<keyword evidence="3" id="KW-1185">Reference proteome</keyword>
<dbReference type="STRING" id="571932.SAMN05421743_11622"/>
<reference evidence="2 3" key="1">
    <citation type="submission" date="2016-10" db="EMBL/GenBank/DDBJ databases">
        <authorList>
            <person name="de Groot N.N."/>
        </authorList>
    </citation>
    <scope>NUCLEOTIDE SEQUENCE [LARGE SCALE GENOMIC DNA]</scope>
    <source>
        <strain evidence="2 3">CCM7597</strain>
    </source>
</reference>
<sequence>MKIAVFGATGRIGSVFTGLAEDSGWEVNALIRNPHKIPPSLRKVNVIEGNASRRSDVEATIKGCDAVFVGLGTDKTDTLSVSAPLITEAMKKYNVIRAVIIGTAGILDSRYQPGKYRFETPESKRKSTAAAEEHLKAYQAWKASGLDWTYICPTYLPDGDVQGDVRFERSYLPENGKKVTVGDTASFAFDTLVQEKFIQQRIGICY</sequence>
<dbReference type="AlphaFoldDB" id="A0A1H4GHH9"/>
<dbReference type="CDD" id="cd05244">
    <property type="entry name" value="BVR-B_like_SDR_a"/>
    <property type="match status" value="1"/>
</dbReference>
<dbReference type="InterPro" id="IPR016040">
    <property type="entry name" value="NAD(P)-bd_dom"/>
</dbReference>
<dbReference type="Gene3D" id="3.40.50.720">
    <property type="entry name" value="NAD(P)-binding Rossmann-like Domain"/>
    <property type="match status" value="1"/>
</dbReference>
<evidence type="ECO:0000259" key="1">
    <source>
        <dbReference type="Pfam" id="PF13460"/>
    </source>
</evidence>
<name>A0A1H4GHH9_9BACI</name>
<dbReference type="PANTHER" id="PTHR43355:SF2">
    <property type="entry name" value="FLAVIN REDUCTASE (NADPH)"/>
    <property type="match status" value="1"/>
</dbReference>